<protein>
    <recommendedName>
        <fullName evidence="7">Amino acid transporter transmembrane domain-containing protein</fullName>
    </recommendedName>
</protein>
<feature type="transmembrane region" description="Helical" evidence="6">
    <location>
        <begin position="179"/>
        <end position="203"/>
    </location>
</feature>
<keyword evidence="9" id="KW-1185">Reference proteome</keyword>
<dbReference type="Gene3D" id="1.20.1740.10">
    <property type="entry name" value="Amino acid/polyamine transporter I"/>
    <property type="match status" value="1"/>
</dbReference>
<dbReference type="STRING" id="1263082.A0A068RSM2"/>
<evidence type="ECO:0000256" key="3">
    <source>
        <dbReference type="ARBA" id="ARBA00022692"/>
    </source>
</evidence>
<dbReference type="PANTHER" id="PTHR22950:SF349">
    <property type="entry name" value="AMINO ACID TRANSPORTER TRANSMEMBRANE DOMAIN-CONTAINING PROTEIN"/>
    <property type="match status" value="1"/>
</dbReference>
<feature type="transmembrane region" description="Helical" evidence="6">
    <location>
        <begin position="254"/>
        <end position="278"/>
    </location>
</feature>
<comment type="similarity">
    <text evidence="2">Belongs to the amino acid/polyamine transporter 2 family.</text>
</comment>
<keyword evidence="4 6" id="KW-1133">Transmembrane helix</keyword>
<evidence type="ECO:0000313" key="8">
    <source>
        <dbReference type="EMBL" id="CDH52999.1"/>
    </source>
</evidence>
<comment type="subcellular location">
    <subcellularLocation>
        <location evidence="1">Membrane</location>
        <topology evidence="1">Multi-pass membrane protein</topology>
    </subcellularLocation>
</comment>
<keyword evidence="5 6" id="KW-0472">Membrane</keyword>
<feature type="transmembrane region" description="Helical" evidence="6">
    <location>
        <begin position="111"/>
        <end position="135"/>
    </location>
</feature>
<accession>A0A068RSM2</accession>
<name>A0A068RSM2_9FUNG</name>
<evidence type="ECO:0000256" key="2">
    <source>
        <dbReference type="ARBA" id="ARBA00008066"/>
    </source>
</evidence>
<dbReference type="GO" id="GO:0015179">
    <property type="term" value="F:L-amino acid transmembrane transporter activity"/>
    <property type="evidence" value="ECO:0007669"/>
    <property type="project" value="TreeGrafter"/>
</dbReference>
<feature type="transmembrane region" description="Helical" evidence="6">
    <location>
        <begin position="402"/>
        <end position="423"/>
    </location>
</feature>
<gene>
    <name evidence="8" type="ORF">LCOR_04414.1</name>
</gene>
<feature type="transmembrane region" description="Helical" evidence="6">
    <location>
        <begin position="155"/>
        <end position="172"/>
    </location>
</feature>
<feature type="transmembrane region" description="Helical" evidence="6">
    <location>
        <begin position="68"/>
        <end position="91"/>
    </location>
</feature>
<dbReference type="OrthoDB" id="40134at2759"/>
<organism evidence="8 9">
    <name type="scientific">Lichtheimia corymbifera JMRC:FSU:9682</name>
    <dbReference type="NCBI Taxonomy" id="1263082"/>
    <lineage>
        <taxon>Eukaryota</taxon>
        <taxon>Fungi</taxon>
        <taxon>Fungi incertae sedis</taxon>
        <taxon>Mucoromycota</taxon>
        <taxon>Mucoromycotina</taxon>
        <taxon>Mucoromycetes</taxon>
        <taxon>Mucorales</taxon>
        <taxon>Lichtheimiaceae</taxon>
        <taxon>Lichtheimia</taxon>
    </lineage>
</organism>
<feature type="transmembrane region" description="Helical" evidence="6">
    <location>
        <begin position="369"/>
        <end position="390"/>
    </location>
</feature>
<dbReference type="PANTHER" id="PTHR22950">
    <property type="entry name" value="AMINO ACID TRANSPORTER"/>
    <property type="match status" value="1"/>
</dbReference>
<feature type="transmembrane region" description="Helical" evidence="6">
    <location>
        <begin position="223"/>
        <end position="242"/>
    </location>
</feature>
<feature type="transmembrane region" description="Helical" evidence="6">
    <location>
        <begin position="298"/>
        <end position="322"/>
    </location>
</feature>
<dbReference type="EMBL" id="CBTN010000015">
    <property type="protein sequence ID" value="CDH52999.1"/>
    <property type="molecule type" value="Genomic_DNA"/>
</dbReference>
<evidence type="ECO:0000256" key="5">
    <source>
        <dbReference type="ARBA" id="ARBA00023136"/>
    </source>
</evidence>
<evidence type="ECO:0000256" key="4">
    <source>
        <dbReference type="ARBA" id="ARBA00022989"/>
    </source>
</evidence>
<evidence type="ECO:0000313" key="9">
    <source>
        <dbReference type="Proteomes" id="UP000027586"/>
    </source>
</evidence>
<dbReference type="AlphaFoldDB" id="A0A068RSM2"/>
<evidence type="ECO:0000259" key="7">
    <source>
        <dbReference type="Pfam" id="PF01490"/>
    </source>
</evidence>
<reference evidence="8" key="1">
    <citation type="submission" date="2013-08" db="EMBL/GenBank/DDBJ databases">
        <title>Gene expansion shapes genome architecture in the human pathogen Lichtheimia corymbifera: an evolutionary genomics analysis in the ancient terrestrial Mucorales (Mucoromycotina).</title>
        <authorList>
            <person name="Schwartze V.U."/>
            <person name="Winter S."/>
            <person name="Shelest E."/>
            <person name="Marcet-Houben M."/>
            <person name="Horn F."/>
            <person name="Wehner S."/>
            <person name="Hoffmann K."/>
            <person name="Riege K."/>
            <person name="Sammeth M."/>
            <person name="Nowrousian M."/>
            <person name="Valiante V."/>
            <person name="Linde J."/>
            <person name="Jacobsen I.D."/>
            <person name="Marz M."/>
            <person name="Brakhage A.A."/>
            <person name="Gabaldon T."/>
            <person name="Bocker S."/>
            <person name="Voigt K."/>
        </authorList>
    </citation>
    <scope>NUCLEOTIDE SEQUENCE [LARGE SCALE GENOMIC DNA]</scope>
    <source>
        <strain evidence="8">FSU 9682</strain>
    </source>
</reference>
<comment type="caution">
    <text evidence="8">The sequence shown here is derived from an EMBL/GenBank/DDBJ whole genome shotgun (WGS) entry which is preliminary data.</text>
</comment>
<dbReference type="Pfam" id="PF01490">
    <property type="entry name" value="Aa_trans"/>
    <property type="match status" value="1"/>
</dbReference>
<dbReference type="GO" id="GO:0005774">
    <property type="term" value="C:vacuolar membrane"/>
    <property type="evidence" value="ECO:0007669"/>
    <property type="project" value="TreeGrafter"/>
</dbReference>
<evidence type="ECO:0000256" key="1">
    <source>
        <dbReference type="ARBA" id="ARBA00004141"/>
    </source>
</evidence>
<proteinExistence type="inferred from homology"/>
<dbReference type="VEuPathDB" id="FungiDB:LCOR_04414.1"/>
<feature type="transmembrane region" description="Helical" evidence="6">
    <location>
        <begin position="41"/>
        <end position="62"/>
    </location>
</feature>
<feature type="domain" description="Amino acid transporter transmembrane" evidence="7">
    <location>
        <begin position="38"/>
        <end position="423"/>
    </location>
</feature>
<sequence length="441" mass="48388">MHNIQSLNSLRPYNQDSYSNKQGLLAEDPIDRSQGGHAFGAYYNIVCAVCGTGMLGLSQAIARGGWGAIALLLLAWWMVSYGSVILIKCLYHPRKQTTRINSFKDITEDAFGKLGGWLCFFFIAWVLLGSPILYLVLIGQNMNQICRDSAGEIGSIPWTIIWSVIIAIPFVLMKTMKEVAWTSLIGTTACFVSVIMLIVMVGIDSPTHAANAVRSNIIWEGFPTSLATIGFSMGGNVIYPNVEASMRRPESWSKTVVIALTTCAMLYIVIAVPGYYVYGQDVSNPLYNSITEGPAQTVIIVLVTINILVSVPIFLTSFALDIESMANVTVARYGKYCEFALRAVIRVSTMVFCTVVACAVPYFDYLMSLFGAFGSCTSIFIIPVLCYWRLTGFRNKPIWENAWCAFVLVFGFVGLIFGSWGAVTDLIQAFREDSAAATTAP</sequence>
<feature type="transmembrane region" description="Helical" evidence="6">
    <location>
        <begin position="343"/>
        <end position="363"/>
    </location>
</feature>
<keyword evidence="3 6" id="KW-0812">Transmembrane</keyword>
<dbReference type="InterPro" id="IPR013057">
    <property type="entry name" value="AA_transpt_TM"/>
</dbReference>
<evidence type="ECO:0000256" key="6">
    <source>
        <dbReference type="SAM" id="Phobius"/>
    </source>
</evidence>
<dbReference type="Proteomes" id="UP000027586">
    <property type="component" value="Unassembled WGS sequence"/>
</dbReference>